<comment type="caution">
    <text evidence="1">The sequence shown here is derived from an EMBL/GenBank/DDBJ whole genome shotgun (WGS) entry which is preliminary data.</text>
</comment>
<name>M7MM78_9MICC</name>
<dbReference type="AlphaFoldDB" id="M7MM78"/>
<dbReference type="STRING" id="1276920.ADIAG_03232"/>
<evidence type="ECO:0000313" key="1">
    <source>
        <dbReference type="EMBL" id="EMQ97437.1"/>
    </source>
</evidence>
<proteinExistence type="predicted"/>
<dbReference type="RefSeq" id="WP_007272399.1">
    <property type="nucleotide sequence ID" value="NZ_AOCK01000010.1"/>
</dbReference>
<evidence type="ECO:0000313" key="2">
    <source>
        <dbReference type="Proteomes" id="UP000012015"/>
    </source>
</evidence>
<protein>
    <submittedName>
        <fullName evidence="1">Uncharacterized protein</fullName>
    </submittedName>
</protein>
<reference evidence="1 2" key="1">
    <citation type="journal article" date="2013" name="Genome Announc.">
        <title>Draft Genome Sequence of Arthrobacter gangotriensis Strain Lz1yT, Isolated from a Penguin Rookery Soil Sample Collected in Antarctica, near the Indian Station Dakshin Gangotri.</title>
        <authorList>
            <person name="Shivaji S."/>
            <person name="Ara S."/>
            <person name="Bandi S."/>
            <person name="Singh A."/>
            <person name="Kumar Pinnaka A."/>
        </authorList>
    </citation>
    <scope>NUCLEOTIDE SEQUENCE [LARGE SCALE GENOMIC DNA]</scope>
    <source>
        <strain evidence="1 2">Lz1y</strain>
    </source>
</reference>
<keyword evidence="2" id="KW-1185">Reference proteome</keyword>
<accession>M7MM78</accession>
<dbReference type="EMBL" id="AOCK01000010">
    <property type="protein sequence ID" value="EMQ97437.1"/>
    <property type="molecule type" value="Genomic_DNA"/>
</dbReference>
<dbReference type="Proteomes" id="UP000012015">
    <property type="component" value="Unassembled WGS sequence"/>
</dbReference>
<gene>
    <name evidence="1" type="ORF">ADIAG_03232</name>
</gene>
<organism evidence="1 2">
    <name type="scientific">Paeniglutamicibacter gangotriensis Lz1y</name>
    <dbReference type="NCBI Taxonomy" id="1276920"/>
    <lineage>
        <taxon>Bacteria</taxon>
        <taxon>Bacillati</taxon>
        <taxon>Actinomycetota</taxon>
        <taxon>Actinomycetes</taxon>
        <taxon>Micrococcales</taxon>
        <taxon>Micrococcaceae</taxon>
        <taxon>Paeniglutamicibacter</taxon>
    </lineage>
</organism>
<sequence length="82" mass="9718">MTDREMDQVLMTDQRVRESIDCSHFAHQIEYVQPRTERKVLWEKSSVSCKQQVDVHHQVVICASVVPIFYKRFDREKHGANS</sequence>